<dbReference type="Pfam" id="PF00589">
    <property type="entry name" value="Phage_integrase"/>
    <property type="match status" value="1"/>
</dbReference>
<gene>
    <name evidence="2" type="ORF">E5S67_02926</name>
</gene>
<proteinExistence type="predicted"/>
<name>A0ABX2CY24_9CYAN</name>
<reference evidence="2 3" key="1">
    <citation type="journal article" date="2020" name="Sci. Rep.">
        <title>A novel cyanobacterial geosmin producer, revising GeoA distribution and dispersion patterns in Bacteria.</title>
        <authorList>
            <person name="Churro C."/>
            <person name="Semedo-Aguiar A.P."/>
            <person name="Silva A.D."/>
            <person name="Pereira-Leal J.B."/>
            <person name="Leite R.B."/>
        </authorList>
    </citation>
    <scope>NUCLEOTIDE SEQUENCE [LARGE SCALE GENOMIC DNA]</scope>
    <source>
        <strain evidence="2 3">IPMA8</strain>
    </source>
</reference>
<evidence type="ECO:0000259" key="1">
    <source>
        <dbReference type="PROSITE" id="PS51898"/>
    </source>
</evidence>
<accession>A0ABX2CY24</accession>
<feature type="domain" description="Tyr recombinase" evidence="1">
    <location>
        <begin position="262"/>
        <end position="477"/>
    </location>
</feature>
<comment type="caution">
    <text evidence="2">The sequence shown here is derived from an EMBL/GenBank/DDBJ whole genome shotgun (WGS) entry which is preliminary data.</text>
</comment>
<evidence type="ECO:0000313" key="3">
    <source>
        <dbReference type="Proteomes" id="UP000702425"/>
    </source>
</evidence>
<evidence type="ECO:0000313" key="2">
    <source>
        <dbReference type="EMBL" id="NQE35196.1"/>
    </source>
</evidence>
<sequence length="477" mass="54171">MRADKRPQPCDVTVYSDKGSLALRFPKRHNPLWEQLDGKPLNGKAKCLGIGKYGYRDNPEDWKRALQIAIALEGDLDHPEWEKLFDPTLAKYGLGGGKYAKLADVLQLPGTVQAKPEITVGEMWEAYLEWKKTVVEETTFKVTFGGTFSKAIKGIVWDETKREHSQCELNLARLSLSDKKDIISVLSDLSLFKKSYLVSELNRAFEFCKTKGVLVNPTTENPFTLDKFSTPTVTTQDKYAPKMVNGELKEWHEVLDEKDLENDKRAFAKEERDIIIKAFYAAPPSKAFYAPIIEFYFLTGCRTSEALPLTWNDIDFERNLIRFSKSLGSSTRKVKETKTGETRIFYFSEGSRLKEMLLKLKSESLNSLVFPNKKGCFMSFTSIGENWIGKKHKRVLGDGTNVEYYYPGIVRQLADEGKISCYLSPYHTRHTYITLTAHANSHNNNALLHIATACGNSVDVILRHYLGVSEEAKIVEV</sequence>
<organism evidence="2 3">
    <name type="scientific">Microcoleus asticus IPMA8</name>
    <dbReference type="NCBI Taxonomy" id="2563858"/>
    <lineage>
        <taxon>Bacteria</taxon>
        <taxon>Bacillati</taxon>
        <taxon>Cyanobacteriota</taxon>
        <taxon>Cyanophyceae</taxon>
        <taxon>Oscillatoriophycideae</taxon>
        <taxon>Oscillatoriales</taxon>
        <taxon>Microcoleaceae</taxon>
        <taxon>Microcoleus</taxon>
        <taxon>Microcoleus asticus</taxon>
    </lineage>
</organism>
<protein>
    <recommendedName>
        <fullName evidence="1">Tyr recombinase domain-containing protein</fullName>
    </recommendedName>
</protein>
<dbReference type="PROSITE" id="PS51898">
    <property type="entry name" value="TYR_RECOMBINASE"/>
    <property type="match status" value="1"/>
</dbReference>
<keyword evidence="3" id="KW-1185">Reference proteome</keyword>
<dbReference type="InterPro" id="IPR002104">
    <property type="entry name" value="Integrase_catalytic"/>
</dbReference>
<dbReference type="EMBL" id="SRRZ01000049">
    <property type="protein sequence ID" value="NQE35196.1"/>
    <property type="molecule type" value="Genomic_DNA"/>
</dbReference>
<dbReference type="RefSeq" id="WP_216670460.1">
    <property type="nucleotide sequence ID" value="NZ_SRRZ01000049.1"/>
</dbReference>
<dbReference type="Proteomes" id="UP000702425">
    <property type="component" value="Unassembled WGS sequence"/>
</dbReference>